<keyword evidence="2" id="KW-1185">Reference proteome</keyword>
<sequence>MDSIQTWLSLRQCKFCEAIDFNALNVSSNYEKQATVGSLSEIRRLSPYCSFCCLIASLTGAAFVHSRTWQFASPDDPDELYDCAVFGLFEDAELPLRHEKRVDLHPLTLGLRTGKVLWLHTFSPSAFTLFMVGKGFWVKASADGSEFQTGRIDPEFLRQFSYDSSDDEDVAFLEQKWHRP</sequence>
<organism evidence="1 2">
    <name type="scientific">Trichodelitschia bisporula</name>
    <dbReference type="NCBI Taxonomy" id="703511"/>
    <lineage>
        <taxon>Eukaryota</taxon>
        <taxon>Fungi</taxon>
        <taxon>Dikarya</taxon>
        <taxon>Ascomycota</taxon>
        <taxon>Pezizomycotina</taxon>
        <taxon>Dothideomycetes</taxon>
        <taxon>Dothideomycetes incertae sedis</taxon>
        <taxon>Phaeotrichales</taxon>
        <taxon>Phaeotrichaceae</taxon>
        <taxon>Trichodelitschia</taxon>
    </lineage>
</organism>
<reference evidence="1" key="1">
    <citation type="journal article" date="2020" name="Stud. Mycol.">
        <title>101 Dothideomycetes genomes: a test case for predicting lifestyles and emergence of pathogens.</title>
        <authorList>
            <person name="Haridas S."/>
            <person name="Albert R."/>
            <person name="Binder M."/>
            <person name="Bloem J."/>
            <person name="Labutti K."/>
            <person name="Salamov A."/>
            <person name="Andreopoulos B."/>
            <person name="Baker S."/>
            <person name="Barry K."/>
            <person name="Bills G."/>
            <person name="Bluhm B."/>
            <person name="Cannon C."/>
            <person name="Castanera R."/>
            <person name="Culley D."/>
            <person name="Daum C."/>
            <person name="Ezra D."/>
            <person name="Gonzalez J."/>
            <person name="Henrissat B."/>
            <person name="Kuo A."/>
            <person name="Liang C."/>
            <person name="Lipzen A."/>
            <person name="Lutzoni F."/>
            <person name="Magnuson J."/>
            <person name="Mondo S."/>
            <person name="Nolan M."/>
            <person name="Ohm R."/>
            <person name="Pangilinan J."/>
            <person name="Park H.-J."/>
            <person name="Ramirez L."/>
            <person name="Alfaro M."/>
            <person name="Sun H."/>
            <person name="Tritt A."/>
            <person name="Yoshinaga Y."/>
            <person name="Zwiers L.-H."/>
            <person name="Turgeon B."/>
            <person name="Goodwin S."/>
            <person name="Spatafora J."/>
            <person name="Crous P."/>
            <person name="Grigoriev I."/>
        </authorList>
    </citation>
    <scope>NUCLEOTIDE SEQUENCE</scope>
    <source>
        <strain evidence="1">CBS 262.69</strain>
    </source>
</reference>
<protein>
    <submittedName>
        <fullName evidence="1">Uncharacterized protein</fullName>
    </submittedName>
</protein>
<dbReference type="Proteomes" id="UP000799640">
    <property type="component" value="Unassembled WGS sequence"/>
</dbReference>
<accession>A0A6G1HRQ7</accession>
<evidence type="ECO:0000313" key="1">
    <source>
        <dbReference type="EMBL" id="KAF2398700.1"/>
    </source>
</evidence>
<proteinExistence type="predicted"/>
<gene>
    <name evidence="1" type="ORF">EJ06DRAFT_531799</name>
</gene>
<dbReference type="EMBL" id="ML996699">
    <property type="protein sequence ID" value="KAF2398700.1"/>
    <property type="molecule type" value="Genomic_DNA"/>
</dbReference>
<name>A0A6G1HRQ7_9PEZI</name>
<dbReference type="AlphaFoldDB" id="A0A6G1HRQ7"/>
<evidence type="ECO:0000313" key="2">
    <source>
        <dbReference type="Proteomes" id="UP000799640"/>
    </source>
</evidence>